<name>U6KZT1_EIMTE</name>
<reference evidence="1" key="2">
    <citation type="submission" date="2013-10" db="EMBL/GenBank/DDBJ databases">
        <authorList>
            <person name="Aslett M."/>
        </authorList>
    </citation>
    <scope>NUCLEOTIDE SEQUENCE [LARGE SCALE GENOMIC DNA]</scope>
    <source>
        <strain evidence="1">Houghton</strain>
    </source>
</reference>
<evidence type="ECO:0000313" key="2">
    <source>
        <dbReference type="Proteomes" id="UP000030747"/>
    </source>
</evidence>
<organism evidence="1 2">
    <name type="scientific">Eimeria tenella</name>
    <name type="common">Coccidian parasite</name>
    <dbReference type="NCBI Taxonomy" id="5802"/>
    <lineage>
        <taxon>Eukaryota</taxon>
        <taxon>Sar</taxon>
        <taxon>Alveolata</taxon>
        <taxon>Apicomplexa</taxon>
        <taxon>Conoidasida</taxon>
        <taxon>Coccidia</taxon>
        <taxon>Eucoccidiorida</taxon>
        <taxon>Eimeriorina</taxon>
        <taxon>Eimeriidae</taxon>
        <taxon>Eimeria</taxon>
    </lineage>
</organism>
<gene>
    <name evidence="1" type="ORF">ETH_00025650</name>
</gene>
<dbReference type="RefSeq" id="XP_013234196.1">
    <property type="nucleotide sequence ID" value="XM_013378742.1"/>
</dbReference>
<evidence type="ECO:0000313" key="1">
    <source>
        <dbReference type="EMBL" id="CDJ43446.1"/>
    </source>
</evidence>
<protein>
    <submittedName>
        <fullName evidence="1">Uncharacterized protein</fullName>
    </submittedName>
</protein>
<accession>U6KZT1</accession>
<reference evidence="1" key="1">
    <citation type="submission" date="2013-10" db="EMBL/GenBank/DDBJ databases">
        <title>Genomic analysis of the causative agents of coccidiosis in chickens.</title>
        <authorList>
            <person name="Reid A.J."/>
            <person name="Blake D."/>
            <person name="Billington K."/>
            <person name="Browne H."/>
            <person name="Dunn M."/>
            <person name="Hung S."/>
            <person name="Kawahara F."/>
            <person name="Miranda-Saavedra D."/>
            <person name="Mourier T."/>
            <person name="Nagra H."/>
            <person name="Otto T.D."/>
            <person name="Rawlings N."/>
            <person name="Sanchez A."/>
            <person name="Sanders M."/>
            <person name="Subramaniam C."/>
            <person name="Tay Y."/>
            <person name="Dear P."/>
            <person name="Doerig C."/>
            <person name="Gruber A."/>
            <person name="Parkinson J."/>
            <person name="Shirley M."/>
            <person name="Wan K.L."/>
            <person name="Berriman M."/>
            <person name="Tomley F."/>
            <person name="Pain A."/>
        </authorList>
    </citation>
    <scope>NUCLEOTIDE SEQUENCE [LARGE SCALE GENOMIC DNA]</scope>
    <source>
        <strain evidence="1">Houghton</strain>
    </source>
</reference>
<dbReference type="VEuPathDB" id="ToxoDB:ETH_00025650"/>
<dbReference type="VEuPathDB" id="ToxoDB:ETH2_0705300"/>
<keyword evidence="2" id="KW-1185">Reference proteome</keyword>
<sequence length="541" mass="59831">MDTFEGVTCKDLCLDLWKTFKDEVMSSSSPYDKFMTVMSNWHDENPWAFATNQREIANNCTYGTLQAFCLILSSWKAAVTPPARLVLSNARIVYADNSKQLTFASWAPSSPEDCLSDTVKILCKHPIEGEPDEGIMNPSKLAIPGFYTSWSMKHQQHKCSSDANQWVCINKNTTECYIPNSLRKTCAIREVSTKYSSTFKTCGCGDDETMEPCTESEVSMLSYDWTNDFKERFEGKSGAIMMRNMRVMEDSGSTYTDFGIVDDSACARTSEYKGIFCRVDAARTYAGQTELRRNCDEAVSVDKINVTDYQCAYACYEAQNKCESSDPSNVSACFSLAKDDDPVLKQCSIPLELTDQIEKDSNMITGVVTVTTQWKSVTFPSSVSPHPVVFTGTPCIAPEAQRFMDPGPLTLPKLSLTVASLQMVETLPVFSAGLLRPLNTFGQVQVTDVSETGFMIRLALDYCRLGYATASSEVSWIAMSEDSFTIPNAGSALRVATTVTTVGQEVDLLPGVQLRSSDVGRSSWACLPYQGEWGKSPQLLQ</sequence>
<dbReference type="EMBL" id="HG675767">
    <property type="protein sequence ID" value="CDJ43446.1"/>
    <property type="molecule type" value="Genomic_DNA"/>
</dbReference>
<dbReference type="GeneID" id="25254240"/>
<proteinExistence type="predicted"/>
<dbReference type="Proteomes" id="UP000030747">
    <property type="component" value="Unassembled WGS sequence"/>
</dbReference>
<dbReference type="OrthoDB" id="345451at2759"/>
<dbReference type="AlphaFoldDB" id="U6KZT1"/>